<dbReference type="SUPFAM" id="SSF54001">
    <property type="entry name" value="Cysteine proteinases"/>
    <property type="match status" value="1"/>
</dbReference>
<accession>A0A444XZ65</accession>
<evidence type="ECO:0008006" key="4">
    <source>
        <dbReference type="Google" id="ProtNLM"/>
    </source>
</evidence>
<sequence>MTHVKKTKDSSNEYDAIFVLKHKALYEGLREYFMSLMPKEQVHATVVSIHSIILNQIKTRRYQEQIYIVPLDIVLFVPIFNGAHWWFWIANVKKKKLYVLDPINKLKKYIPDSRVMLNKFVGLIISQRRVYAGAEPLNGRWAGKRSRVYPIKWSTIYVMKWLETIDPQKIKSGKRYKYRVWTQEEIDDFRYQYGPNLLLHEMNKIREQYSVSETPELSDIAK</sequence>
<dbReference type="EMBL" id="SDMP01000018">
    <property type="protein sequence ID" value="RYQ94964.1"/>
    <property type="molecule type" value="Genomic_DNA"/>
</dbReference>
<keyword evidence="1" id="KW-0472">Membrane</keyword>
<protein>
    <recommendedName>
        <fullName evidence="4">Ubiquitin-like protease family profile domain-containing protein</fullName>
    </recommendedName>
</protein>
<evidence type="ECO:0000256" key="1">
    <source>
        <dbReference type="SAM" id="Phobius"/>
    </source>
</evidence>
<dbReference type="Proteomes" id="UP000289738">
    <property type="component" value="Chromosome B08"/>
</dbReference>
<dbReference type="Gene3D" id="3.40.395.10">
    <property type="entry name" value="Adenoviral Proteinase, Chain A"/>
    <property type="match status" value="1"/>
</dbReference>
<gene>
    <name evidence="2" type="ORF">Ahy_B08g089945</name>
</gene>
<keyword evidence="3" id="KW-1185">Reference proteome</keyword>
<comment type="caution">
    <text evidence="2">The sequence shown here is derived from an EMBL/GenBank/DDBJ whole genome shotgun (WGS) entry which is preliminary data.</text>
</comment>
<keyword evidence="1" id="KW-1133">Transmembrane helix</keyword>
<evidence type="ECO:0000313" key="3">
    <source>
        <dbReference type="Proteomes" id="UP000289738"/>
    </source>
</evidence>
<reference evidence="2 3" key="1">
    <citation type="submission" date="2019-01" db="EMBL/GenBank/DDBJ databases">
        <title>Sequencing of cultivated peanut Arachis hypogaea provides insights into genome evolution and oil improvement.</title>
        <authorList>
            <person name="Chen X."/>
        </authorList>
    </citation>
    <scope>NUCLEOTIDE SEQUENCE [LARGE SCALE GENOMIC DNA]</scope>
    <source>
        <strain evidence="3">cv. Fuhuasheng</strain>
        <tissue evidence="2">Leaves</tissue>
    </source>
</reference>
<feature type="transmembrane region" description="Helical" evidence="1">
    <location>
        <begin position="66"/>
        <end position="88"/>
    </location>
</feature>
<organism evidence="2 3">
    <name type="scientific">Arachis hypogaea</name>
    <name type="common">Peanut</name>
    <dbReference type="NCBI Taxonomy" id="3818"/>
    <lineage>
        <taxon>Eukaryota</taxon>
        <taxon>Viridiplantae</taxon>
        <taxon>Streptophyta</taxon>
        <taxon>Embryophyta</taxon>
        <taxon>Tracheophyta</taxon>
        <taxon>Spermatophyta</taxon>
        <taxon>Magnoliopsida</taxon>
        <taxon>eudicotyledons</taxon>
        <taxon>Gunneridae</taxon>
        <taxon>Pentapetalae</taxon>
        <taxon>rosids</taxon>
        <taxon>fabids</taxon>
        <taxon>Fabales</taxon>
        <taxon>Fabaceae</taxon>
        <taxon>Papilionoideae</taxon>
        <taxon>50 kb inversion clade</taxon>
        <taxon>dalbergioids sensu lato</taxon>
        <taxon>Dalbergieae</taxon>
        <taxon>Pterocarpus clade</taxon>
        <taxon>Arachis</taxon>
    </lineage>
</organism>
<dbReference type="AlphaFoldDB" id="A0A444XZ65"/>
<keyword evidence="1" id="KW-0812">Transmembrane</keyword>
<dbReference type="InterPro" id="IPR038765">
    <property type="entry name" value="Papain-like_cys_pep_sf"/>
</dbReference>
<evidence type="ECO:0000313" key="2">
    <source>
        <dbReference type="EMBL" id="RYQ94964.1"/>
    </source>
</evidence>
<proteinExistence type="predicted"/>
<name>A0A444XZ65_ARAHY</name>